<feature type="transmembrane region" description="Helical" evidence="7">
    <location>
        <begin position="408"/>
        <end position="431"/>
    </location>
</feature>
<keyword evidence="7" id="KW-0679">Respiratory chain</keyword>
<feature type="transmembrane region" description="Helical" evidence="7">
    <location>
        <begin position="371"/>
        <end position="388"/>
    </location>
</feature>
<evidence type="ECO:0000256" key="7">
    <source>
        <dbReference type="RuleBase" id="RU003297"/>
    </source>
</evidence>
<dbReference type="NCBIfam" id="NF004499">
    <property type="entry name" value="PRK05846.1-3"/>
    <property type="match status" value="1"/>
</dbReference>
<feature type="transmembrane region" description="Helical" evidence="7">
    <location>
        <begin position="6"/>
        <end position="24"/>
    </location>
</feature>
<reference evidence="9" key="1">
    <citation type="journal article" date="2014" name="Nucleic Acids Res.">
        <title>Widespread occurrence of organelle genome-encoded 5S rRNAs including permuted molecules.</title>
        <authorList>
            <person name="Valach M."/>
            <person name="Burger G."/>
            <person name="Gray M.W."/>
            <person name="Lang B.F."/>
        </authorList>
    </citation>
    <scope>NUCLEOTIDE SEQUENCE</scope>
    <source>
        <strain evidence="9">ATCC 50062</strain>
    </source>
</reference>
<feature type="transmembrane region" description="Helical" evidence="7">
    <location>
        <begin position="209"/>
        <end position="232"/>
    </location>
</feature>
<feature type="transmembrane region" description="Helical" evidence="7">
    <location>
        <begin position="452"/>
        <end position="469"/>
    </location>
</feature>
<dbReference type="NCBIfam" id="TIGR01972">
    <property type="entry name" value="NDH_I_M"/>
    <property type="match status" value="1"/>
</dbReference>
<feature type="transmembrane region" description="Helical" evidence="7">
    <location>
        <begin position="77"/>
        <end position="102"/>
    </location>
</feature>
<evidence type="ECO:0000313" key="9">
    <source>
        <dbReference type="EMBL" id="AJF36625.1"/>
    </source>
</evidence>
<proteinExistence type="inferred from homology"/>
<feature type="transmembrane region" description="Helical" evidence="7">
    <location>
        <begin position="138"/>
        <end position="156"/>
    </location>
</feature>
<keyword evidence="7" id="KW-0249">Electron transport</keyword>
<dbReference type="GO" id="GO:0042773">
    <property type="term" value="P:ATP synthesis coupled electron transport"/>
    <property type="evidence" value="ECO:0007669"/>
    <property type="project" value="InterPro"/>
</dbReference>
<keyword evidence="9" id="KW-0560">Oxidoreductase</keyword>
<dbReference type="EC" id="7.1.1.2" evidence="7"/>
<dbReference type="PANTHER" id="PTHR43507:SF1">
    <property type="entry name" value="NADH-UBIQUINONE OXIDOREDUCTASE CHAIN 4"/>
    <property type="match status" value="1"/>
</dbReference>
<gene>
    <name evidence="9" type="primary">nad4</name>
</gene>
<geneLocation type="mitochondrion" evidence="9"/>
<comment type="catalytic activity">
    <reaction evidence="7">
        <text>a ubiquinone + NADH + 5 H(+)(in) = a ubiquinol + NAD(+) + 4 H(+)(out)</text>
        <dbReference type="Rhea" id="RHEA:29091"/>
        <dbReference type="Rhea" id="RHEA-COMP:9565"/>
        <dbReference type="Rhea" id="RHEA-COMP:9566"/>
        <dbReference type="ChEBI" id="CHEBI:15378"/>
        <dbReference type="ChEBI" id="CHEBI:16389"/>
        <dbReference type="ChEBI" id="CHEBI:17976"/>
        <dbReference type="ChEBI" id="CHEBI:57540"/>
        <dbReference type="ChEBI" id="CHEBI:57945"/>
        <dbReference type="EC" id="7.1.1.2"/>
    </reaction>
</comment>
<dbReference type="GO" id="GO:0003954">
    <property type="term" value="F:NADH dehydrogenase activity"/>
    <property type="evidence" value="ECO:0007669"/>
    <property type="project" value="TreeGrafter"/>
</dbReference>
<dbReference type="GO" id="GO:0048039">
    <property type="term" value="F:ubiquinone binding"/>
    <property type="evidence" value="ECO:0007669"/>
    <property type="project" value="TreeGrafter"/>
</dbReference>
<keyword evidence="6 7" id="KW-0472">Membrane</keyword>
<comment type="similarity">
    <text evidence="3 7">Belongs to the complex I subunit 4 family.</text>
</comment>
<dbReference type="PRINTS" id="PR01437">
    <property type="entry name" value="NUOXDRDTASE4"/>
</dbReference>
<dbReference type="InterPro" id="IPR001750">
    <property type="entry name" value="ND/Mrp_TM"/>
</dbReference>
<dbReference type="GO" id="GO:0008137">
    <property type="term" value="F:NADH dehydrogenase (ubiquinone) activity"/>
    <property type="evidence" value="ECO:0007669"/>
    <property type="project" value="UniProtKB-UniRule"/>
</dbReference>
<comment type="function">
    <text evidence="1">Core subunit of the mitochondrial membrane respiratory chain NADH dehydrogenase (Complex I) that is believed to belong to the minimal assembly required for catalysis. Complex I functions in the transfer of electrons from NADH to the respiratory chain. The immediate electron acceptor for the enzyme is believed to be ubiquinone.</text>
</comment>
<keyword evidence="4 7" id="KW-0812">Transmembrane</keyword>
<keyword evidence="7" id="KW-0520">NAD</keyword>
<feature type="domain" description="NADH:quinone oxidoreductase/Mrp antiporter transmembrane" evidence="8">
    <location>
        <begin position="133"/>
        <end position="417"/>
    </location>
</feature>
<evidence type="ECO:0000259" key="8">
    <source>
        <dbReference type="Pfam" id="PF00361"/>
    </source>
</evidence>
<dbReference type="InterPro" id="IPR010227">
    <property type="entry name" value="NADH_Q_OxRdtase_chainM/4"/>
</dbReference>
<sequence>MTTTYFLFLLIILPICGAFVLTLIPNYKKDLLRNIALFFSLVTFSYSVFLWIIFDKTTAQFQFIELYNWLPLFNINIYLGVDGISLFFIILTTFLIPICILASWDVIVKNVKEYLIAFLLLETMMILVFTVLDILLFYVFFESVLLPMFILIGVWGSRQRKIHATFQFFLYTLFGSVFMLLAILIIYFNAGTTDLQTVVCTEFSPYTQLILWLAFFSSFAVKIPMVPVHIWLPEAHVEAPTAGSVILAGILLKLGGYGFLRLSMPIFPYGTAYFTPIIFTIAIIGIAYTSLTTLRQVDFKKIIAYTSVAHMGFVVIGMFACTVQGLEGSVILMLSHGIVSSALFLCVGILYDRHHTRILKYYCGLAQGMPIYATGFLFFSLANLGLPGTSSFIGEFLVLTGTFYHNTFVAVLATTAIIFAAAYSLWVYNRVSFGKNFFINIKALFDVNRREVYVMAPFVFLTLLMGIYPEIFIDTIHISVQTLILNAQL</sequence>
<dbReference type="EMBL" id="KP165389">
    <property type="protein sequence ID" value="AJF36625.1"/>
    <property type="molecule type" value="Genomic_DNA"/>
</dbReference>
<feature type="transmembrane region" description="Helical" evidence="7">
    <location>
        <begin position="272"/>
        <end position="291"/>
    </location>
</feature>
<dbReference type="GO" id="GO:0031966">
    <property type="term" value="C:mitochondrial membrane"/>
    <property type="evidence" value="ECO:0007669"/>
    <property type="project" value="UniProtKB-SubCell"/>
</dbReference>
<evidence type="ECO:0000256" key="1">
    <source>
        <dbReference type="ARBA" id="ARBA00003257"/>
    </source>
</evidence>
<accession>A0A0B5H7V8</accession>
<dbReference type="GO" id="GO:0015990">
    <property type="term" value="P:electron transport coupled proton transport"/>
    <property type="evidence" value="ECO:0007669"/>
    <property type="project" value="TreeGrafter"/>
</dbReference>
<protein>
    <recommendedName>
        <fullName evidence="7">NADH-ubiquinone oxidoreductase chain 4</fullName>
        <ecNumber evidence="7">7.1.1.2</ecNumber>
    </recommendedName>
</protein>
<feature type="transmembrane region" description="Helical" evidence="7">
    <location>
        <begin position="303"/>
        <end position="325"/>
    </location>
</feature>
<dbReference type="PANTHER" id="PTHR43507">
    <property type="entry name" value="NADH-UBIQUINONE OXIDOREDUCTASE CHAIN 4"/>
    <property type="match status" value="1"/>
</dbReference>
<dbReference type="InterPro" id="IPR003918">
    <property type="entry name" value="NADH_UbQ_OxRdtase"/>
</dbReference>
<feature type="transmembrane region" description="Helical" evidence="7">
    <location>
        <begin position="331"/>
        <end position="351"/>
    </location>
</feature>
<comment type="subcellular location">
    <subcellularLocation>
        <location evidence="2">Membrane</location>
        <topology evidence="2">Multi-pass membrane protein</topology>
    </subcellularLocation>
    <subcellularLocation>
        <location evidence="7">Mitochondrion membrane</location>
        <topology evidence="7">Multi-pass membrane protein</topology>
    </subcellularLocation>
</comment>
<feature type="transmembrane region" description="Helical" evidence="7">
    <location>
        <begin position="114"/>
        <end position="132"/>
    </location>
</feature>
<keyword evidence="5 7" id="KW-1133">Transmembrane helix</keyword>
<feature type="transmembrane region" description="Helical" evidence="7">
    <location>
        <begin position="239"/>
        <end position="260"/>
    </location>
</feature>
<dbReference type="AlphaFoldDB" id="A0A0B5H7V8"/>
<keyword evidence="7 9" id="KW-0496">Mitochondrion</keyword>
<evidence type="ECO:0000256" key="4">
    <source>
        <dbReference type="ARBA" id="ARBA00022692"/>
    </source>
</evidence>
<evidence type="ECO:0000256" key="2">
    <source>
        <dbReference type="ARBA" id="ARBA00004141"/>
    </source>
</evidence>
<organism evidence="9">
    <name type="scientific">Thecamonas trahens</name>
    <name type="common">Flagellate</name>
    <name type="synonym">Amastigomonas trahens</name>
    <dbReference type="NCBI Taxonomy" id="529818"/>
    <lineage>
        <taxon>Eukaryota</taxon>
        <taxon>Apusozoa</taxon>
        <taxon>Apusomonadida</taxon>
        <taxon>Apusomonadidae</taxon>
        <taxon>Thecamonas</taxon>
    </lineage>
</organism>
<evidence type="ECO:0000256" key="6">
    <source>
        <dbReference type="ARBA" id="ARBA00023136"/>
    </source>
</evidence>
<dbReference type="Pfam" id="PF00361">
    <property type="entry name" value="Proton_antipo_M"/>
    <property type="match status" value="1"/>
</dbReference>
<dbReference type="RefSeq" id="YP_009121386.1">
    <property type="nucleotide sequence ID" value="NC_026452.1"/>
</dbReference>
<keyword evidence="7" id="KW-0813">Transport</keyword>
<evidence type="ECO:0000256" key="3">
    <source>
        <dbReference type="ARBA" id="ARBA00009025"/>
    </source>
</evidence>
<keyword evidence="7" id="KW-0830">Ubiquinone</keyword>
<comment type="function">
    <text evidence="7">Core subunit of the mitochondrial membrane respiratory chain NADH dehydrogenase (Complex I) which catalyzes electron transfer from NADH through the respiratory chain, using ubiquinone as an electron acceptor. Essential for the catalytic activity and assembly of complex I.</text>
</comment>
<evidence type="ECO:0000256" key="5">
    <source>
        <dbReference type="ARBA" id="ARBA00022989"/>
    </source>
</evidence>
<feature type="transmembrane region" description="Helical" evidence="7">
    <location>
        <begin position="168"/>
        <end position="189"/>
    </location>
</feature>
<name>A0A0B5H7V8_THETB</name>
<feature type="transmembrane region" description="Helical" evidence="7">
    <location>
        <begin position="36"/>
        <end position="54"/>
    </location>
</feature>
<dbReference type="GeneID" id="23454343"/>